<evidence type="ECO:0000256" key="2">
    <source>
        <dbReference type="ARBA" id="ARBA00022448"/>
    </source>
</evidence>
<comment type="caution">
    <text evidence="8">The sequence shown here is derived from an EMBL/GenBank/DDBJ whole genome shotgun (WGS) entry which is preliminary data.</text>
</comment>
<feature type="transmembrane region" description="Helical" evidence="6">
    <location>
        <begin position="81"/>
        <end position="100"/>
    </location>
</feature>
<dbReference type="VEuPathDB" id="FungiDB:CDV56_102535"/>
<feature type="transmembrane region" description="Helical" evidence="6">
    <location>
        <begin position="316"/>
        <end position="333"/>
    </location>
</feature>
<dbReference type="InterPro" id="IPR036259">
    <property type="entry name" value="MFS_trans_sf"/>
</dbReference>
<evidence type="ECO:0000313" key="8">
    <source>
        <dbReference type="EMBL" id="RHZ49040.1"/>
    </source>
</evidence>
<dbReference type="EMBL" id="NKHU02000186">
    <property type="protein sequence ID" value="RHZ49040.1"/>
    <property type="molecule type" value="Genomic_DNA"/>
</dbReference>
<comment type="subcellular location">
    <subcellularLocation>
        <location evidence="1">Membrane</location>
        <topology evidence="1">Multi-pass membrane protein</topology>
    </subcellularLocation>
</comment>
<dbReference type="PANTHER" id="PTHR43791">
    <property type="entry name" value="PERMEASE-RELATED"/>
    <property type="match status" value="1"/>
</dbReference>
<accession>A0A397GM22</accession>
<evidence type="ECO:0000256" key="6">
    <source>
        <dbReference type="SAM" id="Phobius"/>
    </source>
</evidence>
<keyword evidence="5 6" id="KW-0472">Membrane</keyword>
<keyword evidence="4 6" id="KW-1133">Transmembrane helix</keyword>
<dbReference type="OrthoDB" id="3639251at2759"/>
<name>A0A397GM22_ASPTH</name>
<dbReference type="GO" id="GO:0016020">
    <property type="term" value="C:membrane"/>
    <property type="evidence" value="ECO:0007669"/>
    <property type="project" value="UniProtKB-SubCell"/>
</dbReference>
<evidence type="ECO:0000256" key="5">
    <source>
        <dbReference type="ARBA" id="ARBA00023136"/>
    </source>
</evidence>
<dbReference type="Pfam" id="PF07690">
    <property type="entry name" value="MFS_1"/>
    <property type="match status" value="1"/>
</dbReference>
<proteinExistence type="predicted"/>
<dbReference type="FunFam" id="1.20.1250.20:FF:000057">
    <property type="entry name" value="MFS general substrate transporter"/>
    <property type="match status" value="1"/>
</dbReference>
<feature type="transmembrane region" description="Helical" evidence="6">
    <location>
        <begin position="366"/>
        <end position="390"/>
    </location>
</feature>
<gene>
    <name evidence="8" type="ORF">CDV56_102535</name>
</gene>
<dbReference type="SUPFAM" id="SSF103473">
    <property type="entry name" value="MFS general substrate transporter"/>
    <property type="match status" value="1"/>
</dbReference>
<dbReference type="RefSeq" id="XP_026612193.1">
    <property type="nucleotide sequence ID" value="XM_026756154.1"/>
</dbReference>
<reference evidence="8" key="1">
    <citation type="submission" date="2018-08" db="EMBL/GenBank/DDBJ databases">
        <title>Draft genome sequence of azole-resistant Aspergillus thermomutatus (Neosartorya pseudofischeri) strain HMR AF 39, isolated from a human nasal aspirate.</title>
        <authorList>
            <person name="Parent-Michaud M."/>
            <person name="Dufresne P.J."/>
            <person name="Fournier E."/>
            <person name="Martineau C."/>
            <person name="Moreira S."/>
            <person name="Perkins V."/>
            <person name="De Repentigny L."/>
            <person name="Dufresne S.F."/>
        </authorList>
    </citation>
    <scope>NUCLEOTIDE SEQUENCE [LARGE SCALE GENOMIC DNA]</scope>
    <source>
        <strain evidence="8">HMR AF 39</strain>
    </source>
</reference>
<dbReference type="InterPro" id="IPR020846">
    <property type="entry name" value="MFS_dom"/>
</dbReference>
<feature type="transmembrane region" description="Helical" evidence="6">
    <location>
        <begin position="340"/>
        <end position="360"/>
    </location>
</feature>
<feature type="domain" description="Major facilitator superfamily (MFS) profile" evidence="7">
    <location>
        <begin position="40"/>
        <end position="461"/>
    </location>
</feature>
<feature type="transmembrane region" description="Helical" evidence="6">
    <location>
        <begin position="402"/>
        <end position="422"/>
    </location>
</feature>
<feature type="transmembrane region" description="Helical" evidence="6">
    <location>
        <begin position="173"/>
        <end position="196"/>
    </location>
</feature>
<evidence type="ECO:0000313" key="9">
    <source>
        <dbReference type="Proteomes" id="UP000215305"/>
    </source>
</evidence>
<protein>
    <recommendedName>
        <fullName evidence="7">Major facilitator superfamily (MFS) profile domain-containing protein</fullName>
    </recommendedName>
</protein>
<dbReference type="InterPro" id="IPR011701">
    <property type="entry name" value="MFS"/>
</dbReference>
<keyword evidence="2" id="KW-0813">Transport</keyword>
<dbReference type="STRING" id="41047.A0A397GM22"/>
<dbReference type="Proteomes" id="UP000215305">
    <property type="component" value="Unassembled WGS sequence"/>
</dbReference>
<dbReference type="PANTHER" id="PTHR43791:SF49">
    <property type="entry name" value="TRANSPORTER, PUTATIVE (AFU_ORTHOLOGUE AFUA_4G04250)-RELATED"/>
    <property type="match status" value="1"/>
</dbReference>
<evidence type="ECO:0000256" key="1">
    <source>
        <dbReference type="ARBA" id="ARBA00004141"/>
    </source>
</evidence>
<dbReference type="GeneID" id="38124509"/>
<dbReference type="Gene3D" id="1.20.1250.20">
    <property type="entry name" value="MFS general substrate transporter like domains"/>
    <property type="match status" value="2"/>
</dbReference>
<evidence type="ECO:0000256" key="4">
    <source>
        <dbReference type="ARBA" id="ARBA00022989"/>
    </source>
</evidence>
<dbReference type="GO" id="GO:0022857">
    <property type="term" value="F:transmembrane transporter activity"/>
    <property type="evidence" value="ECO:0007669"/>
    <property type="project" value="InterPro"/>
</dbReference>
<organism evidence="8 9">
    <name type="scientific">Aspergillus thermomutatus</name>
    <name type="common">Neosartorya pseudofischeri</name>
    <dbReference type="NCBI Taxonomy" id="41047"/>
    <lineage>
        <taxon>Eukaryota</taxon>
        <taxon>Fungi</taxon>
        <taxon>Dikarya</taxon>
        <taxon>Ascomycota</taxon>
        <taxon>Pezizomycotina</taxon>
        <taxon>Eurotiomycetes</taxon>
        <taxon>Eurotiomycetidae</taxon>
        <taxon>Eurotiales</taxon>
        <taxon>Aspergillaceae</taxon>
        <taxon>Aspergillus</taxon>
        <taxon>Aspergillus subgen. Fumigati</taxon>
    </lineage>
</organism>
<evidence type="ECO:0000259" key="7">
    <source>
        <dbReference type="PROSITE" id="PS50850"/>
    </source>
</evidence>
<keyword evidence="3 6" id="KW-0812">Transmembrane</keyword>
<feature type="transmembrane region" description="Helical" evidence="6">
    <location>
        <begin position="208"/>
        <end position="228"/>
    </location>
</feature>
<feature type="transmembrane region" description="Helical" evidence="6">
    <location>
        <begin position="277"/>
        <end position="296"/>
    </location>
</feature>
<dbReference type="AlphaFoldDB" id="A0A397GM22"/>
<keyword evidence="9" id="KW-1185">Reference proteome</keyword>
<dbReference type="PROSITE" id="PS50850">
    <property type="entry name" value="MFS"/>
    <property type="match status" value="1"/>
</dbReference>
<sequence length="473" mass="52074">MEEKSIDETHHIDHVSQGAPDAEAITIRHQQLLRKIDWRLLPLCAFIYLLNYLDRSNIGNAKVLNAETGDSLEQQTGMTDTGYSITLTLFAVAYALFDVPSNWILKRYARPSYWLGALMLCWGAVTLGFARVDNMPKVMVLRVLIGVFEAGFFPGMVYLITFWYRQEERSIRIAFILATATLAGAFGGCIAYGVAFLNGKGGLEGFRWLFIIEGGATVLVAPLVFLGLPNYPSTAKWLTLSEHRFAIERLEQDGGIPTRDRASRGEVCETLCSLRMLLHYLAYFTNNIVTSSLAYFSPTIVKGLGYTSIEAQLMTVPPWAVGYVISILLAWSADRFNARGLHVCLAGVLTGTGFLASRLLPAEAYLPRYGCLIVASCGAFPSLAPLTAWVTCNTPSTRTLGLAAAMNNSMVGLASILALWIWRSVEEDRGFPTGNTVCAVAGYATAGLALILHFFYTRENNRTTGQLQRLWAL</sequence>
<evidence type="ECO:0000256" key="3">
    <source>
        <dbReference type="ARBA" id="ARBA00022692"/>
    </source>
</evidence>
<feature type="transmembrane region" description="Helical" evidence="6">
    <location>
        <begin position="138"/>
        <end position="161"/>
    </location>
</feature>
<feature type="transmembrane region" description="Helical" evidence="6">
    <location>
        <begin position="434"/>
        <end position="456"/>
    </location>
</feature>
<feature type="transmembrane region" description="Helical" evidence="6">
    <location>
        <begin position="112"/>
        <end position="132"/>
    </location>
</feature>